<gene>
    <name evidence="1" type="ORF">QVZ41_14040</name>
</gene>
<dbReference type="Proteomes" id="UP001168642">
    <property type="component" value="Unassembled WGS sequence"/>
</dbReference>
<reference evidence="1" key="1">
    <citation type="submission" date="2023-07" db="EMBL/GenBank/DDBJ databases">
        <title>Wenyingzhuangia sp. chi5 genome sequencing and assembly.</title>
        <authorList>
            <person name="Park S."/>
        </authorList>
    </citation>
    <scope>NUCLEOTIDE SEQUENCE</scope>
    <source>
        <strain evidence="1">Chi5</strain>
    </source>
</reference>
<organism evidence="1 2">
    <name type="scientific">Wenyingzhuangia gilva</name>
    <dbReference type="NCBI Taxonomy" id="3057677"/>
    <lineage>
        <taxon>Bacteria</taxon>
        <taxon>Pseudomonadati</taxon>
        <taxon>Bacteroidota</taxon>
        <taxon>Flavobacteriia</taxon>
        <taxon>Flavobacteriales</taxon>
        <taxon>Flavobacteriaceae</taxon>
        <taxon>Wenyingzhuangia</taxon>
    </lineage>
</organism>
<sequence>MQKAIKNRTPIHVDLSPNRDEVYSGICLKSNDEIFIFNCFNEETKEFDGYAIIRNYEINKYREWDKEELEEINNNNSNDFVNKLPLEKMNNIFECLSELKDEKLIAIFNESDNDSYFIGKIENLSKKDVELKLLNENAEWIENENIKIKEITYIGFRTSYEKQLLNKTLNDETDF</sequence>
<comment type="caution">
    <text evidence="1">The sequence shown here is derived from an EMBL/GenBank/DDBJ whole genome shotgun (WGS) entry which is preliminary data.</text>
</comment>
<evidence type="ECO:0000313" key="1">
    <source>
        <dbReference type="EMBL" id="MDO3695968.1"/>
    </source>
</evidence>
<accession>A0ABT8VVG8</accession>
<protein>
    <submittedName>
        <fullName evidence="1">Uncharacterized protein</fullName>
    </submittedName>
</protein>
<evidence type="ECO:0000313" key="2">
    <source>
        <dbReference type="Proteomes" id="UP001168642"/>
    </source>
</evidence>
<dbReference type="EMBL" id="JAUMIT010000013">
    <property type="protein sequence ID" value="MDO3695968.1"/>
    <property type="molecule type" value="Genomic_DNA"/>
</dbReference>
<name>A0ABT8VVG8_9FLAO</name>
<keyword evidence="2" id="KW-1185">Reference proteome</keyword>
<proteinExistence type="predicted"/>
<dbReference type="RefSeq" id="WP_302885275.1">
    <property type="nucleotide sequence ID" value="NZ_JAUMIT010000013.1"/>
</dbReference>